<keyword evidence="2" id="KW-0812">Transmembrane</keyword>
<proteinExistence type="predicted"/>
<keyword evidence="2" id="KW-1133">Transmembrane helix</keyword>
<evidence type="ECO:0000259" key="3">
    <source>
        <dbReference type="PROSITE" id="PS50943"/>
    </source>
</evidence>
<evidence type="ECO:0000256" key="2">
    <source>
        <dbReference type="SAM" id="Phobius"/>
    </source>
</evidence>
<dbReference type="InterPro" id="IPR001387">
    <property type="entry name" value="Cro/C1-type_HTH"/>
</dbReference>
<dbReference type="PANTHER" id="PTHR46558">
    <property type="entry name" value="TRACRIPTIONAL REGULATORY PROTEIN-RELATED-RELATED"/>
    <property type="match status" value="1"/>
</dbReference>
<feature type="domain" description="HTH cro/C1-type" evidence="3">
    <location>
        <begin position="10"/>
        <end position="64"/>
    </location>
</feature>
<dbReference type="Proteomes" id="UP000240974">
    <property type="component" value="Unassembled WGS sequence"/>
</dbReference>
<keyword evidence="2" id="KW-0472">Membrane</keyword>
<protein>
    <recommendedName>
        <fullName evidence="3">HTH cro/C1-type domain-containing protein</fullName>
    </recommendedName>
</protein>
<feature type="transmembrane region" description="Helical" evidence="2">
    <location>
        <begin position="82"/>
        <end position="100"/>
    </location>
</feature>
<name>A0A2T3G5U4_9FIRM</name>
<keyword evidence="1" id="KW-0238">DNA-binding</keyword>
<sequence length="245" mass="28958">MDNDRFARTIKNARLKKGYTQSQLADLLKVSNKTISKWETGRGYPDITLLAKITSILKLDYEELLQSNEYIIQKRKKKRKDIFIISIVCFIFAITLIGMYKVQKQQKYENNYNNIIQRLCSDYYVGDQLALAYREPASLVVMYSGGLTQKKVIQFCDYLNINDFKKIKTIKTEFSNNPTISYINQDNQEKQYEFYIMSQKGDIKVTIVILKNNIIKILDDENHQVHYYQSQNINYEKLNIDHLPW</sequence>
<dbReference type="CDD" id="cd00093">
    <property type="entry name" value="HTH_XRE"/>
    <property type="match status" value="1"/>
</dbReference>
<evidence type="ECO:0000313" key="5">
    <source>
        <dbReference type="Proteomes" id="UP000240974"/>
    </source>
</evidence>
<gene>
    <name evidence="4" type="ORF">C7U54_01935</name>
</gene>
<dbReference type="GO" id="GO:0003677">
    <property type="term" value="F:DNA binding"/>
    <property type="evidence" value="ECO:0007669"/>
    <property type="project" value="UniProtKB-KW"/>
</dbReference>
<comment type="caution">
    <text evidence="4">The sequence shown here is derived from an EMBL/GenBank/DDBJ whole genome shotgun (WGS) entry which is preliminary data.</text>
</comment>
<evidence type="ECO:0000313" key="4">
    <source>
        <dbReference type="EMBL" id="PST42925.1"/>
    </source>
</evidence>
<dbReference type="Gene3D" id="1.10.260.40">
    <property type="entry name" value="lambda repressor-like DNA-binding domains"/>
    <property type="match status" value="1"/>
</dbReference>
<dbReference type="PROSITE" id="PS50943">
    <property type="entry name" value="HTH_CROC1"/>
    <property type="match status" value="1"/>
</dbReference>
<reference evidence="4 5" key="1">
    <citation type="journal article" date="2019" name="Int. J. Syst. Evol. Microbiol.">
        <title>Faecalibacillus intestinalis gen. nov., sp. nov. and Faecalibacillus faecis sp. nov., isolated from human faeces.</title>
        <authorList>
            <person name="Seo B."/>
            <person name="Jeon K."/>
            <person name="Baek I."/>
            <person name="Lee Y.M."/>
            <person name="Baek K."/>
            <person name="Ko G."/>
        </authorList>
    </citation>
    <scope>NUCLEOTIDE SEQUENCE [LARGE SCALE GENOMIC DNA]</scope>
    <source>
        <strain evidence="4 5">SNUG30099</strain>
    </source>
</reference>
<dbReference type="SUPFAM" id="SSF47413">
    <property type="entry name" value="lambda repressor-like DNA-binding domains"/>
    <property type="match status" value="1"/>
</dbReference>
<evidence type="ECO:0000256" key="1">
    <source>
        <dbReference type="ARBA" id="ARBA00023125"/>
    </source>
</evidence>
<dbReference type="RefSeq" id="WP_107029127.1">
    <property type="nucleotide sequence ID" value="NZ_JBGKRQ010000021.1"/>
</dbReference>
<dbReference type="EMBL" id="PYLQ01000002">
    <property type="protein sequence ID" value="PST42925.1"/>
    <property type="molecule type" value="Genomic_DNA"/>
</dbReference>
<dbReference type="InterPro" id="IPR010982">
    <property type="entry name" value="Lambda_DNA-bd_dom_sf"/>
</dbReference>
<organism evidence="4 5">
    <name type="scientific">Faecalibacillus intestinalis</name>
    <dbReference type="NCBI Taxonomy" id="1982626"/>
    <lineage>
        <taxon>Bacteria</taxon>
        <taxon>Bacillati</taxon>
        <taxon>Bacillota</taxon>
        <taxon>Erysipelotrichia</taxon>
        <taxon>Erysipelotrichales</taxon>
        <taxon>Coprobacillaceae</taxon>
        <taxon>Faecalibacillus</taxon>
    </lineage>
</organism>
<dbReference type="PANTHER" id="PTHR46558:SF11">
    <property type="entry name" value="HTH-TYPE TRANSCRIPTIONAL REGULATOR XRE"/>
    <property type="match status" value="1"/>
</dbReference>
<accession>A0A2T3G5U4</accession>
<dbReference type="Pfam" id="PF01381">
    <property type="entry name" value="HTH_3"/>
    <property type="match status" value="1"/>
</dbReference>
<dbReference type="AlphaFoldDB" id="A0A2T3G5U4"/>
<keyword evidence="5" id="KW-1185">Reference proteome</keyword>
<dbReference type="SMART" id="SM00530">
    <property type="entry name" value="HTH_XRE"/>
    <property type="match status" value="1"/>
</dbReference>